<dbReference type="PANTHER" id="PTHR43415">
    <property type="entry name" value="SPERMIDINE N(1)-ACETYLTRANSFERASE"/>
    <property type="match status" value="1"/>
</dbReference>
<gene>
    <name evidence="2" type="ORF">SAMN04487860_104142</name>
</gene>
<feature type="domain" description="N-acetyltransferase" evidence="1">
    <location>
        <begin position="1"/>
        <end position="165"/>
    </location>
</feature>
<keyword evidence="2" id="KW-0808">Transferase</keyword>
<dbReference type="InterPro" id="IPR016181">
    <property type="entry name" value="Acyl_CoA_acyltransferase"/>
</dbReference>
<dbReference type="Gene3D" id="3.40.630.30">
    <property type="match status" value="1"/>
</dbReference>
<dbReference type="SUPFAM" id="SSF55729">
    <property type="entry name" value="Acyl-CoA N-acyltransferases (Nat)"/>
    <property type="match status" value="1"/>
</dbReference>
<proteinExistence type="predicted"/>
<dbReference type="Proteomes" id="UP000184394">
    <property type="component" value="Unassembled WGS sequence"/>
</dbReference>
<dbReference type="InterPro" id="IPR000182">
    <property type="entry name" value="GNAT_dom"/>
</dbReference>
<dbReference type="Pfam" id="PF13302">
    <property type="entry name" value="Acetyltransf_3"/>
    <property type="match status" value="1"/>
</dbReference>
<dbReference type="RefSeq" id="WP_072949751.1">
    <property type="nucleotide sequence ID" value="NZ_FRCT01000004.1"/>
</dbReference>
<evidence type="ECO:0000313" key="3">
    <source>
        <dbReference type="Proteomes" id="UP000184394"/>
    </source>
</evidence>
<accession>A0A1M7II99</accession>
<evidence type="ECO:0000313" key="2">
    <source>
        <dbReference type="EMBL" id="SHM40556.1"/>
    </source>
</evidence>
<sequence>MRLREFIPADAEHIVSWISDEREFRCWCADRYESFPISANDIVEQYAEGVKGGSFFPFTATDENDSPVGHFILRYPDEDKSIMRLGFVILRKSVRGKGMGCELVSLAKKYASEVFKAQKLTLGVFENNTAALNCYSSAGFTQMGSSGQLPFLGEIWTCIEMETQL</sequence>
<dbReference type="CDD" id="cd04301">
    <property type="entry name" value="NAT_SF"/>
    <property type="match status" value="1"/>
</dbReference>
<dbReference type="PANTHER" id="PTHR43415:SF5">
    <property type="entry name" value="ACETYLTRANSFERASE"/>
    <property type="match status" value="1"/>
</dbReference>
<evidence type="ECO:0000259" key="1">
    <source>
        <dbReference type="PROSITE" id="PS51186"/>
    </source>
</evidence>
<dbReference type="EMBL" id="FRCT01000004">
    <property type="protein sequence ID" value="SHM40556.1"/>
    <property type="molecule type" value="Genomic_DNA"/>
</dbReference>
<organism evidence="2 3">
    <name type="scientific">Ruminococcus flavefaciens</name>
    <dbReference type="NCBI Taxonomy" id="1265"/>
    <lineage>
        <taxon>Bacteria</taxon>
        <taxon>Bacillati</taxon>
        <taxon>Bacillota</taxon>
        <taxon>Clostridia</taxon>
        <taxon>Eubacteriales</taxon>
        <taxon>Oscillospiraceae</taxon>
        <taxon>Ruminococcus</taxon>
    </lineage>
</organism>
<dbReference type="PROSITE" id="PS51186">
    <property type="entry name" value="GNAT"/>
    <property type="match status" value="1"/>
</dbReference>
<name>A0A1M7II99_RUMFL</name>
<dbReference type="OrthoDB" id="9795206at2"/>
<dbReference type="AlphaFoldDB" id="A0A1M7II99"/>
<dbReference type="GO" id="GO:0016747">
    <property type="term" value="F:acyltransferase activity, transferring groups other than amino-acyl groups"/>
    <property type="evidence" value="ECO:0007669"/>
    <property type="project" value="InterPro"/>
</dbReference>
<reference evidence="2 3" key="1">
    <citation type="submission" date="2016-11" db="EMBL/GenBank/DDBJ databases">
        <authorList>
            <person name="Jaros S."/>
            <person name="Januszkiewicz K."/>
            <person name="Wedrychowicz H."/>
        </authorList>
    </citation>
    <scope>NUCLEOTIDE SEQUENCE [LARGE SCALE GENOMIC DNA]</scope>
    <source>
        <strain evidence="2 3">Y1</strain>
    </source>
</reference>
<protein>
    <submittedName>
        <fullName evidence="2">Protein N-acetyltransferase, RimJ/RimL family</fullName>
    </submittedName>
</protein>